<evidence type="ECO:0000256" key="5">
    <source>
        <dbReference type="ARBA" id="ARBA00022989"/>
    </source>
</evidence>
<feature type="compositionally biased region" description="Basic and acidic residues" evidence="9">
    <location>
        <begin position="136"/>
        <end position="153"/>
    </location>
</feature>
<feature type="transmembrane region" description="Helical" evidence="10">
    <location>
        <begin position="358"/>
        <end position="378"/>
    </location>
</feature>
<dbReference type="InterPro" id="IPR044851">
    <property type="entry name" value="Wax_synthase"/>
</dbReference>
<dbReference type="Proteomes" id="UP000516437">
    <property type="component" value="Chromosome 1"/>
</dbReference>
<dbReference type="PANTHER" id="PTHR31595">
    <property type="entry name" value="LONG-CHAIN-ALCOHOL O-FATTY-ACYLTRANSFERASE 3-RELATED"/>
    <property type="match status" value="1"/>
</dbReference>
<dbReference type="GO" id="GO:0008374">
    <property type="term" value="F:O-acyltransferase activity"/>
    <property type="evidence" value="ECO:0007669"/>
    <property type="project" value="InterPro"/>
</dbReference>
<keyword evidence="7 10" id="KW-0472">Membrane</keyword>
<feature type="transmembrane region" description="Helical" evidence="10">
    <location>
        <begin position="295"/>
        <end position="315"/>
    </location>
</feature>
<feature type="transmembrane region" description="Helical" evidence="10">
    <location>
        <begin position="36"/>
        <end position="53"/>
    </location>
</feature>
<evidence type="ECO:0000256" key="8">
    <source>
        <dbReference type="ARBA" id="ARBA00023315"/>
    </source>
</evidence>
<evidence type="ECO:0000256" key="4">
    <source>
        <dbReference type="ARBA" id="ARBA00022692"/>
    </source>
</evidence>
<evidence type="ECO:0000259" key="11">
    <source>
        <dbReference type="Pfam" id="PF13813"/>
    </source>
</evidence>
<evidence type="ECO:0000256" key="10">
    <source>
        <dbReference type="SAM" id="Phobius"/>
    </source>
</evidence>
<accession>A0A6A1WIB0</accession>
<name>A0A6A1WIB0_9ROSI</name>
<feature type="transmembrane region" description="Helical" evidence="10">
    <location>
        <begin position="12"/>
        <end position="29"/>
    </location>
</feature>
<evidence type="ECO:0000256" key="2">
    <source>
        <dbReference type="ARBA" id="ARBA00007282"/>
    </source>
</evidence>
<keyword evidence="3 12" id="KW-0808">Transferase</keyword>
<comment type="similarity">
    <text evidence="2">Belongs to the wax synthase family.</text>
</comment>
<evidence type="ECO:0000256" key="3">
    <source>
        <dbReference type="ARBA" id="ARBA00022679"/>
    </source>
</evidence>
<dbReference type="InterPro" id="IPR032805">
    <property type="entry name" value="Wax_synthase_dom"/>
</dbReference>
<dbReference type="Pfam" id="PF13813">
    <property type="entry name" value="MBOAT_2"/>
    <property type="match status" value="1"/>
</dbReference>
<dbReference type="AlphaFoldDB" id="A0A6A1WIB0"/>
<feature type="compositionally biased region" description="Basic and acidic residues" evidence="9">
    <location>
        <begin position="110"/>
        <end position="119"/>
    </location>
</feature>
<gene>
    <name evidence="12" type="ORF">CJ030_MR1G013993</name>
</gene>
<dbReference type="GO" id="GO:0016020">
    <property type="term" value="C:membrane"/>
    <property type="evidence" value="ECO:0007669"/>
    <property type="project" value="UniProtKB-SubCell"/>
</dbReference>
<sequence length="405" mass="45998">MEGEVNNFIRVWLSVFISLSCCYLISKVVPKGPTRLFCVLPIIFFFLFLPLNLQSPQLGGTSAFCIAWLANFKLILFAFGKGPLCSDDSSISLARFVAVGCLPIKIQRDTPPKPLEKFRNNPNKTQSTSPLSPVNDQHKENSSPKPLERDEITHPSPPISHVSGQSKENPYPTSRKSREGHIYPLKQAVMGLLLVILIRVYSYIEHVHPKVILLLYCFHIYLSLEVILAIVATLARVVLGVGLEPQFNEPYLSSSLQDFWGRRWNLMASNILRTTVYDPMRHAAAGVIGSRWASLPAIFTTFAVSGLMHELVYYYMGRLKPTWEVTWFFILHGCCLIVEVVLKALFAGRWRLPRLISGPLTIGFVIVTSFWLFFPQFLRCEADKRSLQEYATLAEFLKNVTRRIF</sequence>
<keyword evidence="13" id="KW-1185">Reference proteome</keyword>
<protein>
    <submittedName>
        <fullName evidence="12">Acyl-CoA--sterol O-acyltransferase 1</fullName>
    </submittedName>
</protein>
<feature type="transmembrane region" description="Helical" evidence="10">
    <location>
        <begin position="327"/>
        <end position="346"/>
    </location>
</feature>
<evidence type="ECO:0000313" key="12">
    <source>
        <dbReference type="EMBL" id="KAB1224951.1"/>
    </source>
</evidence>
<feature type="compositionally biased region" description="Polar residues" evidence="9">
    <location>
        <begin position="120"/>
        <end position="135"/>
    </location>
</feature>
<reference evidence="12 13" key="1">
    <citation type="journal article" date="2019" name="Plant Biotechnol. J.">
        <title>The red bayberry genome and genetic basis of sex determination.</title>
        <authorList>
            <person name="Jia H.M."/>
            <person name="Jia H.J."/>
            <person name="Cai Q.L."/>
            <person name="Wang Y."/>
            <person name="Zhao H.B."/>
            <person name="Yang W.F."/>
            <person name="Wang G.Y."/>
            <person name="Li Y.H."/>
            <person name="Zhan D.L."/>
            <person name="Shen Y.T."/>
            <person name="Niu Q.F."/>
            <person name="Chang L."/>
            <person name="Qiu J."/>
            <person name="Zhao L."/>
            <person name="Xie H.B."/>
            <person name="Fu W.Y."/>
            <person name="Jin J."/>
            <person name="Li X.W."/>
            <person name="Jiao Y."/>
            <person name="Zhou C.C."/>
            <person name="Tu T."/>
            <person name="Chai C.Y."/>
            <person name="Gao J.L."/>
            <person name="Fan L.J."/>
            <person name="van de Weg E."/>
            <person name="Wang J.Y."/>
            <person name="Gao Z.S."/>
        </authorList>
    </citation>
    <scope>NUCLEOTIDE SEQUENCE [LARGE SCALE GENOMIC DNA]</scope>
    <source>
        <tissue evidence="12">Leaves</tissue>
    </source>
</reference>
<keyword evidence="5 10" id="KW-1133">Transmembrane helix</keyword>
<keyword evidence="8 12" id="KW-0012">Acyltransferase</keyword>
<keyword evidence="4 10" id="KW-0812">Transmembrane</keyword>
<dbReference type="OrthoDB" id="1077582at2759"/>
<dbReference type="EMBL" id="RXIC02000019">
    <property type="protein sequence ID" value="KAB1224951.1"/>
    <property type="molecule type" value="Genomic_DNA"/>
</dbReference>
<keyword evidence="6" id="KW-0443">Lipid metabolism</keyword>
<evidence type="ECO:0000256" key="7">
    <source>
        <dbReference type="ARBA" id="ARBA00023136"/>
    </source>
</evidence>
<dbReference type="PANTHER" id="PTHR31595:SF46">
    <property type="entry name" value="ACYL-COA--STEROL O-ACYLTRANSFERASE 1"/>
    <property type="match status" value="1"/>
</dbReference>
<dbReference type="InterPro" id="IPR017088">
    <property type="entry name" value="Wax_synthase_Magnoliopsida"/>
</dbReference>
<dbReference type="PIRSF" id="PIRSF037006">
    <property type="entry name" value="Wax_synthase"/>
    <property type="match status" value="1"/>
</dbReference>
<evidence type="ECO:0000256" key="6">
    <source>
        <dbReference type="ARBA" id="ARBA00023098"/>
    </source>
</evidence>
<organism evidence="12 13">
    <name type="scientific">Morella rubra</name>
    <name type="common">Chinese bayberry</name>
    <dbReference type="NCBI Taxonomy" id="262757"/>
    <lineage>
        <taxon>Eukaryota</taxon>
        <taxon>Viridiplantae</taxon>
        <taxon>Streptophyta</taxon>
        <taxon>Embryophyta</taxon>
        <taxon>Tracheophyta</taxon>
        <taxon>Spermatophyta</taxon>
        <taxon>Magnoliopsida</taxon>
        <taxon>eudicotyledons</taxon>
        <taxon>Gunneridae</taxon>
        <taxon>Pentapetalae</taxon>
        <taxon>rosids</taxon>
        <taxon>fabids</taxon>
        <taxon>Fagales</taxon>
        <taxon>Myricaceae</taxon>
        <taxon>Morella</taxon>
    </lineage>
</organism>
<feature type="transmembrane region" description="Helical" evidence="10">
    <location>
        <begin position="59"/>
        <end position="79"/>
    </location>
</feature>
<feature type="region of interest" description="Disordered" evidence="9">
    <location>
        <begin position="110"/>
        <end position="178"/>
    </location>
</feature>
<feature type="domain" description="Wax synthase" evidence="11">
    <location>
        <begin position="244"/>
        <end position="330"/>
    </location>
</feature>
<proteinExistence type="inferred from homology"/>
<feature type="compositionally biased region" description="Polar residues" evidence="9">
    <location>
        <begin position="162"/>
        <end position="174"/>
    </location>
</feature>
<feature type="transmembrane region" description="Helical" evidence="10">
    <location>
        <begin position="213"/>
        <end position="239"/>
    </location>
</feature>
<evidence type="ECO:0000256" key="1">
    <source>
        <dbReference type="ARBA" id="ARBA00004141"/>
    </source>
</evidence>
<dbReference type="GO" id="GO:0006629">
    <property type="term" value="P:lipid metabolic process"/>
    <property type="evidence" value="ECO:0007669"/>
    <property type="project" value="UniProtKB-KW"/>
</dbReference>
<feature type="transmembrane region" description="Helical" evidence="10">
    <location>
        <begin position="183"/>
        <end position="201"/>
    </location>
</feature>
<evidence type="ECO:0000313" key="13">
    <source>
        <dbReference type="Proteomes" id="UP000516437"/>
    </source>
</evidence>
<evidence type="ECO:0000256" key="9">
    <source>
        <dbReference type="SAM" id="MobiDB-lite"/>
    </source>
</evidence>
<comment type="subcellular location">
    <subcellularLocation>
        <location evidence="1">Membrane</location>
        <topology evidence="1">Multi-pass membrane protein</topology>
    </subcellularLocation>
</comment>
<comment type="caution">
    <text evidence="12">The sequence shown here is derived from an EMBL/GenBank/DDBJ whole genome shotgun (WGS) entry which is preliminary data.</text>
</comment>